<keyword evidence="6 7" id="KW-0961">Cell wall biogenesis/degradation</keyword>
<evidence type="ECO:0000256" key="6">
    <source>
        <dbReference type="ARBA" id="ARBA00023316"/>
    </source>
</evidence>
<dbReference type="GO" id="GO:0071555">
    <property type="term" value="P:cell wall organization"/>
    <property type="evidence" value="ECO:0007669"/>
    <property type="project" value="UniProtKB-KW"/>
</dbReference>
<dbReference type="RefSeq" id="WP_149266049.1">
    <property type="nucleotide sequence ID" value="NZ_VFJB01000004.1"/>
</dbReference>
<dbReference type="GO" id="GO:0008881">
    <property type="term" value="F:glutamate racemase activity"/>
    <property type="evidence" value="ECO:0007669"/>
    <property type="project" value="UniProtKB-UniRule"/>
</dbReference>
<feature type="active site" description="Proton donor/acceptor" evidence="7">
    <location>
        <position position="182"/>
    </location>
</feature>
<evidence type="ECO:0000256" key="1">
    <source>
        <dbReference type="ARBA" id="ARBA00001602"/>
    </source>
</evidence>
<feature type="binding site" evidence="7">
    <location>
        <begin position="7"/>
        <end position="8"/>
    </location>
    <ligand>
        <name>substrate</name>
    </ligand>
</feature>
<dbReference type="PROSITE" id="PS00924">
    <property type="entry name" value="ASP_GLU_RACEMASE_2"/>
    <property type="match status" value="1"/>
</dbReference>
<feature type="binding site" evidence="7">
    <location>
        <begin position="39"/>
        <end position="40"/>
    </location>
    <ligand>
        <name>substrate</name>
    </ligand>
</feature>
<evidence type="ECO:0000256" key="5">
    <source>
        <dbReference type="ARBA" id="ARBA00023235"/>
    </source>
</evidence>
<sequence>MAIGVFDSGVGGLTVFKSIANCFPTLDIFYLGDTARVPYGIRSKDTIIKYSIECAQYLCNHYNIEALIIACNSASSCAIEALKEKFKIPVIGVIKPGIRAALKTTKNKKILIIGTQATVNSNAYLHGIKEIDPSIQIFQKACPLFVPIVEEGLYNHPVATLMIKEYLEDFISKNIDTIILGCTHYPLLKNQIKEIFTNINIVDSSIAIIEDIEKLKINFNNSGKRLIHITDYSQSFENLKNTLVGQIPYKIISISE</sequence>
<keyword evidence="9" id="KW-1185">Reference proteome</keyword>
<comment type="catalytic activity">
    <reaction evidence="1 7">
        <text>L-glutamate = D-glutamate</text>
        <dbReference type="Rhea" id="RHEA:12813"/>
        <dbReference type="ChEBI" id="CHEBI:29985"/>
        <dbReference type="ChEBI" id="CHEBI:29986"/>
        <dbReference type="EC" id="5.1.1.3"/>
    </reaction>
</comment>
<dbReference type="Proteomes" id="UP000322876">
    <property type="component" value="Unassembled WGS sequence"/>
</dbReference>
<dbReference type="Pfam" id="PF01177">
    <property type="entry name" value="Asp_Glu_race"/>
    <property type="match status" value="1"/>
</dbReference>
<evidence type="ECO:0000313" key="8">
    <source>
        <dbReference type="EMBL" id="KAA0258493.1"/>
    </source>
</evidence>
<dbReference type="InterPro" id="IPR004391">
    <property type="entry name" value="Glu_race"/>
</dbReference>
<evidence type="ECO:0000256" key="7">
    <source>
        <dbReference type="HAMAP-Rule" id="MF_00258"/>
    </source>
</evidence>
<comment type="pathway">
    <text evidence="7">Cell wall biogenesis; peptidoglycan biosynthesis.</text>
</comment>
<name>A0A5A8F8G6_9BACT</name>
<feature type="binding site" evidence="7">
    <location>
        <begin position="183"/>
        <end position="184"/>
    </location>
    <ligand>
        <name>substrate</name>
    </ligand>
</feature>
<comment type="function">
    <text evidence="7">Provides the (R)-glutamate required for cell wall biosynthesis.</text>
</comment>
<gene>
    <name evidence="7" type="primary">murI</name>
    <name evidence="8" type="ORF">FHQ18_04880</name>
</gene>
<dbReference type="NCBIfam" id="TIGR00067">
    <property type="entry name" value="glut_race"/>
    <property type="match status" value="1"/>
</dbReference>
<accession>A0A5A8F8G6</accession>
<feature type="active site" description="Proton donor/acceptor" evidence="7">
    <location>
        <position position="71"/>
    </location>
</feature>
<evidence type="ECO:0000256" key="2">
    <source>
        <dbReference type="ARBA" id="ARBA00013090"/>
    </source>
</evidence>
<keyword evidence="5 7" id="KW-0413">Isomerase</keyword>
<dbReference type="InterPro" id="IPR001920">
    <property type="entry name" value="Asp/Glu_race"/>
</dbReference>
<feature type="binding site" evidence="7">
    <location>
        <begin position="72"/>
        <end position="73"/>
    </location>
    <ligand>
        <name>substrate</name>
    </ligand>
</feature>
<dbReference type="PANTHER" id="PTHR21198">
    <property type="entry name" value="GLUTAMATE RACEMASE"/>
    <property type="match status" value="1"/>
</dbReference>
<dbReference type="GO" id="GO:0009252">
    <property type="term" value="P:peptidoglycan biosynthetic process"/>
    <property type="evidence" value="ECO:0007669"/>
    <property type="project" value="UniProtKB-UniRule"/>
</dbReference>
<dbReference type="EC" id="5.1.1.3" evidence="2 7"/>
<dbReference type="HAMAP" id="MF_00258">
    <property type="entry name" value="Glu_racemase"/>
    <property type="match status" value="1"/>
</dbReference>
<organism evidence="8 9">
    <name type="scientific">Deferribacter autotrophicus</name>
    <dbReference type="NCBI Taxonomy" id="500465"/>
    <lineage>
        <taxon>Bacteria</taxon>
        <taxon>Pseudomonadati</taxon>
        <taxon>Deferribacterota</taxon>
        <taxon>Deferribacteres</taxon>
        <taxon>Deferribacterales</taxon>
        <taxon>Deferribacteraceae</taxon>
        <taxon>Deferribacter</taxon>
    </lineage>
</organism>
<dbReference type="UniPathway" id="UPA00219"/>
<dbReference type="FunFam" id="3.40.50.1860:FF:000001">
    <property type="entry name" value="Glutamate racemase"/>
    <property type="match status" value="1"/>
</dbReference>
<dbReference type="EMBL" id="VFJB01000004">
    <property type="protein sequence ID" value="KAA0258493.1"/>
    <property type="molecule type" value="Genomic_DNA"/>
</dbReference>
<dbReference type="InterPro" id="IPR018187">
    <property type="entry name" value="Asp/Glu_racemase_AS_1"/>
</dbReference>
<evidence type="ECO:0000313" key="9">
    <source>
        <dbReference type="Proteomes" id="UP000322876"/>
    </source>
</evidence>
<keyword evidence="3 7" id="KW-0133">Cell shape</keyword>
<dbReference type="OrthoDB" id="9801055at2"/>
<keyword evidence="4 7" id="KW-0573">Peptidoglycan synthesis</keyword>
<comment type="caution">
    <text evidence="8">The sequence shown here is derived from an EMBL/GenBank/DDBJ whole genome shotgun (WGS) entry which is preliminary data.</text>
</comment>
<comment type="similarity">
    <text evidence="7">Belongs to the aspartate/glutamate racemases family.</text>
</comment>
<dbReference type="GO" id="GO:0008360">
    <property type="term" value="P:regulation of cell shape"/>
    <property type="evidence" value="ECO:0007669"/>
    <property type="project" value="UniProtKB-KW"/>
</dbReference>
<evidence type="ECO:0000256" key="3">
    <source>
        <dbReference type="ARBA" id="ARBA00022960"/>
    </source>
</evidence>
<protein>
    <recommendedName>
        <fullName evidence="2 7">Glutamate racemase</fullName>
        <ecNumber evidence="2 7">5.1.1.3</ecNumber>
    </recommendedName>
</protein>
<reference evidence="8 9" key="1">
    <citation type="submission" date="2019-06" db="EMBL/GenBank/DDBJ databases">
        <title>Genomic insights into carbon and energy metabolism of Deferribacter autotrophicus revealed new metabolic traits in the phylum Deferribacteres.</title>
        <authorList>
            <person name="Slobodkin A.I."/>
            <person name="Slobodkina G.B."/>
            <person name="Allioux M."/>
            <person name="Alain K."/>
            <person name="Jebbar M."/>
            <person name="Shadrin V."/>
            <person name="Kublanov I.V."/>
            <person name="Toshchakov S.V."/>
            <person name="Bonch-Osmolovskaya E.A."/>
        </authorList>
    </citation>
    <scope>NUCLEOTIDE SEQUENCE [LARGE SCALE GENOMIC DNA]</scope>
    <source>
        <strain evidence="8 9">SL50</strain>
    </source>
</reference>
<dbReference type="InterPro" id="IPR033134">
    <property type="entry name" value="Asp/Glu_racemase_AS_2"/>
</dbReference>
<evidence type="ECO:0000256" key="4">
    <source>
        <dbReference type="ARBA" id="ARBA00022984"/>
    </source>
</evidence>
<dbReference type="SUPFAM" id="SSF53681">
    <property type="entry name" value="Aspartate/glutamate racemase"/>
    <property type="match status" value="2"/>
</dbReference>
<dbReference type="AlphaFoldDB" id="A0A5A8F8G6"/>
<dbReference type="PROSITE" id="PS00923">
    <property type="entry name" value="ASP_GLU_RACEMASE_1"/>
    <property type="match status" value="1"/>
</dbReference>
<dbReference type="InterPro" id="IPR015942">
    <property type="entry name" value="Asp/Glu/hydantoin_racemase"/>
</dbReference>
<proteinExistence type="inferred from homology"/>
<dbReference type="Gene3D" id="3.40.50.1860">
    <property type="match status" value="2"/>
</dbReference>
<dbReference type="PANTHER" id="PTHR21198:SF2">
    <property type="entry name" value="GLUTAMATE RACEMASE"/>
    <property type="match status" value="1"/>
</dbReference>